<reference evidence="4" key="3">
    <citation type="submission" date="2014-12" db="EMBL/GenBank/DDBJ databases">
        <authorList>
            <person name="Smet A."/>
        </authorList>
    </citation>
    <scope>NUCLEOTIDE SEQUENCE [LARGE SCALE GENOMIC DNA]</scope>
</reference>
<reference evidence="1" key="1">
    <citation type="submission" date="2014-12" db="EMBL/GenBank/DDBJ databases">
        <title>Whole genome sequences of four Staphylococcus schleiferi canine isolates.</title>
        <authorList>
            <person name="Misic A.M."/>
            <person name="Cain C."/>
            <person name="Morris D.O."/>
            <person name="Rankin S."/>
            <person name="Beiting D."/>
        </authorList>
    </citation>
    <scope>NUCLEOTIDE SEQUENCE</scope>
    <source>
        <strain evidence="1">ASB11</strain>
        <strain evidence="2">ASB13</strain>
        <strain evidence="3">ASB9</strain>
    </source>
</reference>
<evidence type="ECO:0000313" key="4">
    <source>
        <dbReference type="Proteomes" id="UP000038622"/>
    </source>
</evidence>
<name>A0A0K2X640_9HELI</name>
<reference evidence="5 6" key="2">
    <citation type="submission" date="2014-12" db="EMBL/GenBank/DDBJ databases">
        <authorList>
            <person name="Jaenicke S."/>
        </authorList>
    </citation>
    <scope>NUCLEOTIDE SEQUENCE [LARGE SCALE GENOMIC DNA]</scope>
</reference>
<evidence type="ECO:0000313" key="2">
    <source>
        <dbReference type="EMBL" id="CRF42989.1"/>
    </source>
</evidence>
<dbReference type="EMBL" id="CDMN01000009">
    <property type="protein sequence ID" value="CRF43718.1"/>
    <property type="molecule type" value="Genomic_DNA"/>
</dbReference>
<organism evidence="1 4">
    <name type="scientific">Helicobacter ailurogastricus</name>
    <dbReference type="NCBI Taxonomy" id="1578720"/>
    <lineage>
        <taxon>Bacteria</taxon>
        <taxon>Pseudomonadati</taxon>
        <taxon>Campylobacterota</taxon>
        <taxon>Epsilonproteobacteria</taxon>
        <taxon>Campylobacterales</taxon>
        <taxon>Helicobacteraceae</taxon>
        <taxon>Helicobacter</taxon>
    </lineage>
</organism>
<keyword evidence="4" id="KW-1185">Reference proteome</keyword>
<dbReference type="Proteomes" id="UP000038622">
    <property type="component" value="Unassembled WGS sequence"/>
</dbReference>
<dbReference type="STRING" id="1578720.HAL011_13200"/>
<proteinExistence type="predicted"/>
<protein>
    <submittedName>
        <fullName evidence="1">Uncharacterized protein</fullName>
    </submittedName>
</protein>
<evidence type="ECO:0000313" key="5">
    <source>
        <dbReference type="Proteomes" id="UP000041394"/>
    </source>
</evidence>
<evidence type="ECO:0000313" key="6">
    <source>
        <dbReference type="Proteomes" id="UP000045175"/>
    </source>
</evidence>
<dbReference type="Proteomes" id="UP000041394">
    <property type="component" value="Unassembled WGS sequence"/>
</dbReference>
<dbReference type="EMBL" id="CDML01000042">
    <property type="protein sequence ID" value="CRF41521.1"/>
    <property type="molecule type" value="Genomic_DNA"/>
</dbReference>
<evidence type="ECO:0000313" key="3">
    <source>
        <dbReference type="EMBL" id="CRF43718.1"/>
    </source>
</evidence>
<dbReference type="Proteomes" id="UP000045175">
    <property type="component" value="Unassembled WGS sequence"/>
</dbReference>
<sequence>MFLTLPASVKAGLSNLFKEDNPLAFMVAGTQYRNALGLHQQLGLSHSVVIWY</sequence>
<accession>A0A0K2X640</accession>
<evidence type="ECO:0000313" key="1">
    <source>
        <dbReference type="EMBL" id="CRF41521.1"/>
    </source>
</evidence>
<dbReference type="EMBL" id="CDMH01000052">
    <property type="protein sequence ID" value="CRF42989.1"/>
    <property type="molecule type" value="Genomic_DNA"/>
</dbReference>
<gene>
    <name evidence="1" type="ORF">HAL011_13200</name>
    <name evidence="2" type="ORF">HAL013_12060</name>
    <name evidence="3" type="ORF">HAL09_02670</name>
</gene>
<dbReference type="AlphaFoldDB" id="A0A0K2X640"/>